<evidence type="ECO:0000313" key="3">
    <source>
        <dbReference type="WBParaSite" id="Smp_055880.2"/>
    </source>
</evidence>
<reference evidence="2" key="1">
    <citation type="journal article" date="2012" name="PLoS Negl. Trop. Dis.">
        <title>A systematically improved high quality genome and transcriptome of the human blood fluke Schistosoma mansoni.</title>
        <authorList>
            <person name="Protasio A.V."/>
            <person name="Tsai I.J."/>
            <person name="Babbage A."/>
            <person name="Nichol S."/>
            <person name="Hunt M."/>
            <person name="Aslett M.A."/>
            <person name="De Silva N."/>
            <person name="Velarde G.S."/>
            <person name="Anderson T.J."/>
            <person name="Clark R.C."/>
            <person name="Davidson C."/>
            <person name="Dillon G.P."/>
            <person name="Holroyd N.E."/>
            <person name="LoVerde P.T."/>
            <person name="Lloyd C."/>
            <person name="McQuillan J."/>
            <person name="Oliveira G."/>
            <person name="Otto T.D."/>
            <person name="Parker-Manuel S.J."/>
            <person name="Quail M.A."/>
            <person name="Wilson R.A."/>
            <person name="Zerlotini A."/>
            <person name="Dunne D.W."/>
            <person name="Berriman M."/>
        </authorList>
    </citation>
    <scope>NUCLEOTIDE SEQUENCE [LARGE SCALE GENOMIC DNA]</scope>
    <source>
        <strain evidence="2">Puerto Rican</strain>
    </source>
</reference>
<dbReference type="WBParaSite" id="Smp_055880.2">
    <property type="protein sequence ID" value="Smp_055880.2"/>
    <property type="gene ID" value="Smp_055880"/>
</dbReference>
<proteinExistence type="inferred from homology"/>
<protein>
    <submittedName>
        <fullName evidence="3">Charged multivesicular body protein 1a</fullName>
    </submittedName>
</protein>
<dbReference type="Gene3D" id="6.10.140.1230">
    <property type="match status" value="1"/>
</dbReference>
<evidence type="ECO:0000256" key="1">
    <source>
        <dbReference type="ARBA" id="ARBA00006190"/>
    </source>
</evidence>
<sequence length="212" mass="23851">MFGNRTDKLQDSLIQLRIAAKQVMRFSEKAARESEVQKQKLKKALTSGNIECGRIYAENAIRKQKESTNYLRMASRFDAVQSRVQTALTMNQVVKNIGAVSNELEKAMRTMDLEKLEKVMSKFESQFEDLDIRSLTMENSMRNIFTLSAPEDEINSLIKQVAEENSLEVSHAIADAPVVGGTLSVNSESSRDAEDDALTRRYNLIGLAALRQ</sequence>
<keyword evidence="2" id="KW-1185">Reference proteome</keyword>
<dbReference type="Pfam" id="PF03357">
    <property type="entry name" value="Snf7"/>
    <property type="match status" value="1"/>
</dbReference>
<reference evidence="3" key="2">
    <citation type="submission" date="2018-12" db="UniProtKB">
        <authorList>
            <consortium name="WormBaseParasite"/>
        </authorList>
    </citation>
    <scope>IDENTIFICATION</scope>
    <source>
        <strain evidence="3">Puerto Rican</strain>
    </source>
</reference>
<dbReference type="ExpressionAtlas" id="A0A3Q0KG83">
    <property type="expression patterns" value="baseline and differential"/>
</dbReference>
<evidence type="ECO:0000313" key="2">
    <source>
        <dbReference type="Proteomes" id="UP000008854"/>
    </source>
</evidence>
<name>A0A3Q0KG83_SCHMA</name>
<dbReference type="Proteomes" id="UP000008854">
    <property type="component" value="Unassembled WGS sequence"/>
</dbReference>
<comment type="similarity">
    <text evidence="1">Belongs to the SNF7 family.</text>
</comment>
<dbReference type="PANTHER" id="PTHR10476">
    <property type="entry name" value="CHARGED MULTIVESICULAR BODY PROTEIN"/>
    <property type="match status" value="1"/>
</dbReference>
<accession>A0A3Q0KG83</accession>
<dbReference type="GO" id="GO:0007034">
    <property type="term" value="P:vacuolar transport"/>
    <property type="evidence" value="ECO:0007669"/>
    <property type="project" value="InterPro"/>
</dbReference>
<dbReference type="STRING" id="6183.A0A3Q0KG83"/>
<dbReference type="InParanoid" id="A0A3Q0KG83"/>
<dbReference type="AlphaFoldDB" id="A0A3Q0KG83"/>
<dbReference type="InterPro" id="IPR005024">
    <property type="entry name" value="Snf7_fam"/>
</dbReference>
<organism evidence="2 3">
    <name type="scientific">Schistosoma mansoni</name>
    <name type="common">Blood fluke</name>
    <dbReference type="NCBI Taxonomy" id="6183"/>
    <lineage>
        <taxon>Eukaryota</taxon>
        <taxon>Metazoa</taxon>
        <taxon>Spiralia</taxon>
        <taxon>Lophotrochozoa</taxon>
        <taxon>Platyhelminthes</taxon>
        <taxon>Trematoda</taxon>
        <taxon>Digenea</taxon>
        <taxon>Strigeidida</taxon>
        <taxon>Schistosomatoidea</taxon>
        <taxon>Schistosomatidae</taxon>
        <taxon>Schistosoma</taxon>
    </lineage>
</organism>